<dbReference type="AlphaFoldDB" id="A0A6M0IDM4"/>
<evidence type="ECO:0000313" key="1">
    <source>
        <dbReference type="EMBL" id="NEU65855.1"/>
    </source>
</evidence>
<dbReference type="InterPro" id="IPR026341">
    <property type="entry name" value="T9SS_type_B"/>
</dbReference>
<evidence type="ECO:0000313" key="2">
    <source>
        <dbReference type="Proteomes" id="UP000477386"/>
    </source>
</evidence>
<proteinExistence type="predicted"/>
<protein>
    <submittedName>
        <fullName evidence="1">Gliding motility-associated C-terminal domain-containing protein</fullName>
    </submittedName>
</protein>
<name>A0A6M0IDM4_9BACT</name>
<dbReference type="EMBL" id="JAAGNZ010000001">
    <property type="protein sequence ID" value="NEU65855.1"/>
    <property type="molecule type" value="Genomic_DNA"/>
</dbReference>
<dbReference type="Pfam" id="PF13585">
    <property type="entry name" value="CHU_C"/>
    <property type="match status" value="1"/>
</dbReference>
<dbReference type="Gene3D" id="2.60.40.10">
    <property type="entry name" value="Immunoglobulins"/>
    <property type="match status" value="1"/>
</dbReference>
<comment type="caution">
    <text evidence="1">The sequence shown here is derived from an EMBL/GenBank/DDBJ whole genome shotgun (WGS) entry which is preliminary data.</text>
</comment>
<organism evidence="1 2">
    <name type="scientific">Spirosoma agri</name>
    <dbReference type="NCBI Taxonomy" id="1987381"/>
    <lineage>
        <taxon>Bacteria</taxon>
        <taxon>Pseudomonadati</taxon>
        <taxon>Bacteroidota</taxon>
        <taxon>Cytophagia</taxon>
        <taxon>Cytophagales</taxon>
        <taxon>Cytophagaceae</taxon>
        <taxon>Spirosoma</taxon>
    </lineage>
</organism>
<keyword evidence="2" id="KW-1185">Reference proteome</keyword>
<gene>
    <name evidence="1" type="ORF">GK091_03105</name>
</gene>
<dbReference type="NCBIfam" id="TIGR04131">
    <property type="entry name" value="Bac_Flav_CTERM"/>
    <property type="match status" value="1"/>
</dbReference>
<sequence>MRILRMWPIGIGVKTMCLTAFLASLFLLIGVNVQAQNYCVDRRGTAEGGFTLEKTRICLGEAAKIIAVQPDVTNAGYDFQYNGNGLSQNLTTNVTYVNYTKPGSYTIIQVGTGGSAGTGTIACKEITVLSRDPIKFTAKACSGRQVIVNVTLDANTGQYDTFTINWGDGQNGGPYSRADVMKPISHTYSANVATPTIYIKGRYNAPASCELSDVDARATQQTVSLIGTITTPVITKLTTTGDNSIALQYQSTTNLSVQLLQKDASGIYAPTGQTGTGSGTFTVQTDAKQVQCFQLAYQDACGNTSPNQSEQVCSLVLDTKAGSKQNNLSWSAYAGSTSATSSFRSYRIYKGAAPTGSVANRTTTTYTDNSAIECGVQYCYTLEATVGQTVVTSAQSCVTGVNNEPTGNFGDVIVSVENNHPYIVATLPTSGTSASYTMTVSRSTNSSGSFEVIANISTNSYLDATADASANSYCYQLTYRNNCGQTSAPSQPVCSVLLSSQSPAGIDWTAASPFSPSKVDYYTLEIVDSVSNTRQQIALGGNTHFEPDQNDPNLQSQRYRVVAVSPEGYASYSNYFTFRRDPKILVPDAFTPNGDNMNATFLVKGSFFNQFRMTIFSRWGDVIYSTTDRNQGWDGTINGQPANSGQYMYRIEVTDATDQKTVRTGALLLLR</sequence>
<dbReference type="Proteomes" id="UP000477386">
    <property type="component" value="Unassembled WGS sequence"/>
</dbReference>
<reference evidence="1 2" key="1">
    <citation type="submission" date="2020-02" db="EMBL/GenBank/DDBJ databases">
        <title>Draft genome sequence of two Spirosoma agri KCTC 52727 and Spirosoma terrae KCTC 52035.</title>
        <authorList>
            <person name="Rojas J."/>
            <person name="Ambika Manirajan B."/>
            <person name="Ratering S."/>
            <person name="Suarez C."/>
            <person name="Schnell S."/>
        </authorList>
    </citation>
    <scope>NUCLEOTIDE SEQUENCE [LARGE SCALE GENOMIC DNA]</scope>
    <source>
        <strain evidence="1 2">KCTC 52727</strain>
    </source>
</reference>
<dbReference type="InterPro" id="IPR013783">
    <property type="entry name" value="Ig-like_fold"/>
</dbReference>
<accession>A0A6M0IDM4</accession>